<reference evidence="6 7" key="1">
    <citation type="submission" date="2018-06" db="EMBL/GenBank/DDBJ databases">
        <authorList>
            <consortium name="Pathogen Informatics"/>
            <person name="Doyle S."/>
        </authorList>
    </citation>
    <scope>NUCLEOTIDE SEQUENCE [LARGE SCALE GENOMIC DNA]</scope>
    <source>
        <strain evidence="6 7">NCTC8684</strain>
    </source>
</reference>
<dbReference type="NCBIfam" id="NF033542">
    <property type="entry name" value="transpos_IS110"/>
    <property type="match status" value="1"/>
</dbReference>
<dbReference type="EMBL" id="UIGR01000001">
    <property type="protein sequence ID" value="SUX32969.1"/>
    <property type="molecule type" value="Genomic_DNA"/>
</dbReference>
<dbReference type="AlphaFoldDB" id="A0AAX2M9X6"/>
<evidence type="ECO:0000259" key="2">
    <source>
        <dbReference type="Pfam" id="PF01548"/>
    </source>
</evidence>
<dbReference type="RefSeq" id="WP_115648380.1">
    <property type="nucleotide sequence ID" value="NZ_CP050992.1"/>
</dbReference>
<feature type="domain" description="Transposase IS110-like N-terminal" evidence="2">
    <location>
        <begin position="7"/>
        <end position="145"/>
    </location>
</feature>
<dbReference type="GO" id="GO:0006313">
    <property type="term" value="P:DNA transposition"/>
    <property type="evidence" value="ECO:0007669"/>
    <property type="project" value="InterPro"/>
</dbReference>
<protein>
    <submittedName>
        <fullName evidence="6">Transposase IS116/IS110/IS902 family</fullName>
    </submittedName>
</protein>
<dbReference type="PANTHER" id="PTHR33055:SF3">
    <property type="entry name" value="PUTATIVE TRANSPOSASE FOR IS117-RELATED"/>
    <property type="match status" value="1"/>
</dbReference>
<sequence>MKLTTYGVDIAKRVFQIHWVVPETGEIQRKKLKRADVMAFFRLQAPGRVVMEACGAAQHWARQWQPLGHTVQLIHPKFVRPFVMANKNDAADAQAIWTAAQQPGMRFVLIKSEAAQAVLALHRIRSQLVKFRTMQMNQLRGLLGEFGIELPGGREAGLAALRDIDWERVPALLHAALQMQMQRLRELDEQMALIERQLAQWLRSDDTCSRVAEIPGVGLLTATAMIAAMGDAHHYRSGRAFAASLGLVPRHSGTGGHVQLGGISKRGDRYLRTLLMHGARSVILHQGKDKASPWLRDLLARRPFNVAVAALANKMARTIWALVAHQRRYESGYGIVA</sequence>
<feature type="coiled-coil region" evidence="1">
    <location>
        <begin position="177"/>
        <end position="204"/>
    </location>
</feature>
<dbReference type="InterPro" id="IPR002525">
    <property type="entry name" value="Transp_IS110-like_N"/>
</dbReference>
<evidence type="ECO:0000313" key="6">
    <source>
        <dbReference type="EMBL" id="SUX32969.1"/>
    </source>
</evidence>
<comment type="caution">
    <text evidence="6">The sequence shown here is derived from an EMBL/GenBank/DDBJ whole genome shotgun (WGS) entry which is preliminary data.</text>
</comment>
<evidence type="ECO:0000313" key="7">
    <source>
        <dbReference type="Proteomes" id="UP000254029"/>
    </source>
</evidence>
<dbReference type="EMBL" id="UIGR01000001">
    <property type="protein sequence ID" value="SUX32256.1"/>
    <property type="molecule type" value="Genomic_DNA"/>
</dbReference>
<proteinExistence type="predicted"/>
<dbReference type="PANTHER" id="PTHR33055">
    <property type="entry name" value="TRANSPOSASE FOR INSERTION SEQUENCE ELEMENT IS1111A"/>
    <property type="match status" value="1"/>
</dbReference>
<keyword evidence="1" id="KW-0175">Coiled coil</keyword>
<accession>A0AAX2M9X6</accession>
<gene>
    <name evidence="4" type="ORF">NCTC8684_01331</name>
    <name evidence="5" type="ORF">NCTC8684_01530</name>
    <name evidence="6" type="ORF">NCTC8684_02057</name>
</gene>
<evidence type="ECO:0000313" key="5">
    <source>
        <dbReference type="EMBL" id="SUX32453.1"/>
    </source>
</evidence>
<dbReference type="GO" id="GO:0004803">
    <property type="term" value="F:transposase activity"/>
    <property type="evidence" value="ECO:0007669"/>
    <property type="project" value="InterPro"/>
</dbReference>
<dbReference type="GO" id="GO:0003677">
    <property type="term" value="F:DNA binding"/>
    <property type="evidence" value="ECO:0007669"/>
    <property type="project" value="InterPro"/>
</dbReference>
<feature type="domain" description="Transposase IS116/IS110/IS902 C-terminal" evidence="3">
    <location>
        <begin position="208"/>
        <end position="287"/>
    </location>
</feature>
<dbReference type="EMBL" id="UIGR01000001">
    <property type="protein sequence ID" value="SUX32453.1"/>
    <property type="molecule type" value="Genomic_DNA"/>
</dbReference>
<name>A0AAX2M9X6_CHRVL</name>
<dbReference type="Proteomes" id="UP000254029">
    <property type="component" value="Unassembled WGS sequence"/>
</dbReference>
<dbReference type="Pfam" id="PF01548">
    <property type="entry name" value="DEDD_Tnp_IS110"/>
    <property type="match status" value="1"/>
</dbReference>
<evidence type="ECO:0000313" key="4">
    <source>
        <dbReference type="EMBL" id="SUX32256.1"/>
    </source>
</evidence>
<organism evidence="6 7">
    <name type="scientific">Chromobacterium violaceum</name>
    <dbReference type="NCBI Taxonomy" id="536"/>
    <lineage>
        <taxon>Bacteria</taxon>
        <taxon>Pseudomonadati</taxon>
        <taxon>Pseudomonadota</taxon>
        <taxon>Betaproteobacteria</taxon>
        <taxon>Neisseriales</taxon>
        <taxon>Chromobacteriaceae</taxon>
        <taxon>Chromobacterium</taxon>
    </lineage>
</organism>
<dbReference type="InterPro" id="IPR003346">
    <property type="entry name" value="Transposase_20"/>
</dbReference>
<dbReference type="Pfam" id="PF02371">
    <property type="entry name" value="Transposase_20"/>
    <property type="match status" value="1"/>
</dbReference>
<evidence type="ECO:0000259" key="3">
    <source>
        <dbReference type="Pfam" id="PF02371"/>
    </source>
</evidence>
<evidence type="ECO:0000256" key="1">
    <source>
        <dbReference type="SAM" id="Coils"/>
    </source>
</evidence>
<dbReference type="InterPro" id="IPR047650">
    <property type="entry name" value="Transpos_IS110"/>
</dbReference>